<feature type="binding site" evidence="7">
    <location>
        <position position="67"/>
    </location>
    <ligand>
        <name>Zn(2+)</name>
        <dbReference type="ChEBI" id="CHEBI:29105"/>
    </ligand>
</feature>
<reference evidence="9 10" key="1">
    <citation type="submission" date="2019-03" db="EMBL/GenBank/DDBJ databases">
        <title>Freshwater and sediment microbial communities from various areas in North America, analyzing microbe dynamics in response to fracking.</title>
        <authorList>
            <person name="Lamendella R."/>
        </authorList>
    </citation>
    <scope>NUCLEOTIDE SEQUENCE [LARGE SCALE GENOMIC DNA]</scope>
    <source>
        <strain evidence="9 10">18_TX</strain>
    </source>
</reference>
<feature type="binding site" evidence="7">
    <location>
        <position position="312"/>
    </location>
    <ligand>
        <name>Zn(2+)</name>
        <dbReference type="ChEBI" id="CHEBI:29105"/>
    </ligand>
</feature>
<dbReference type="InterPro" id="IPR005920">
    <property type="entry name" value="HutI"/>
</dbReference>
<dbReference type="EC" id="3.5.2.7" evidence="1 7"/>
<comment type="caution">
    <text evidence="9">The sequence shown here is derived from an EMBL/GenBank/DDBJ whole genome shotgun (WGS) entry which is preliminary data.</text>
</comment>
<feature type="binding site" evidence="7">
    <location>
        <position position="172"/>
    </location>
    <ligand>
        <name>4-imidazolone-5-propanoate</name>
        <dbReference type="ChEBI" id="CHEBI:77893"/>
    </ligand>
</feature>
<dbReference type="HAMAP" id="MF_00372">
    <property type="entry name" value="HutI"/>
    <property type="match status" value="1"/>
</dbReference>
<dbReference type="FunFam" id="3.20.20.140:FF:000007">
    <property type="entry name" value="Imidazolonepropionase"/>
    <property type="match status" value="1"/>
</dbReference>
<evidence type="ECO:0000256" key="7">
    <source>
        <dbReference type="HAMAP-Rule" id="MF_00372"/>
    </source>
</evidence>
<feature type="binding site" evidence="7">
    <location>
        <position position="237"/>
    </location>
    <ligand>
        <name>Fe(3+)</name>
        <dbReference type="ChEBI" id="CHEBI:29034"/>
    </ligand>
</feature>
<dbReference type="Proteomes" id="UP000295531">
    <property type="component" value="Unassembled WGS sequence"/>
</dbReference>
<feature type="binding site" evidence="7">
    <location>
        <position position="69"/>
    </location>
    <ligand>
        <name>Fe(3+)</name>
        <dbReference type="ChEBI" id="CHEBI:29034"/>
    </ligand>
</feature>
<dbReference type="Gene3D" id="2.30.40.10">
    <property type="entry name" value="Urease, subunit C, domain 1"/>
    <property type="match status" value="1"/>
</dbReference>
<evidence type="ECO:0000256" key="6">
    <source>
        <dbReference type="ARBA" id="ARBA00023004"/>
    </source>
</evidence>
<comment type="pathway">
    <text evidence="7">Amino-acid degradation; L-histidine degradation into L-glutamate; N-formimidoyl-L-glutamate from L-histidine: step 3/3.</text>
</comment>
<keyword evidence="6 7" id="KW-0408">Iron</keyword>
<dbReference type="CDD" id="cd01296">
    <property type="entry name" value="Imidazolone-5PH"/>
    <property type="match status" value="1"/>
</dbReference>
<dbReference type="SUPFAM" id="SSF51338">
    <property type="entry name" value="Composite domain of metallo-dependent hydrolases"/>
    <property type="match status" value="1"/>
</dbReference>
<organism evidence="9 10">
    <name type="scientific">Idiomarina aquatica</name>
    <dbReference type="NCBI Taxonomy" id="1327752"/>
    <lineage>
        <taxon>Bacteria</taxon>
        <taxon>Pseudomonadati</taxon>
        <taxon>Pseudomonadota</taxon>
        <taxon>Gammaproteobacteria</taxon>
        <taxon>Alteromonadales</taxon>
        <taxon>Idiomarinaceae</taxon>
        <taxon>Idiomarina</taxon>
    </lineage>
</organism>
<dbReference type="PANTHER" id="PTHR42752">
    <property type="entry name" value="IMIDAZOLONEPROPIONASE"/>
    <property type="match status" value="1"/>
</dbReference>
<dbReference type="OrthoDB" id="9776455at2"/>
<feature type="binding site" evidence="7">
    <location>
        <position position="237"/>
    </location>
    <ligand>
        <name>Zn(2+)</name>
        <dbReference type="ChEBI" id="CHEBI:29105"/>
    </ligand>
</feature>
<keyword evidence="3 7" id="KW-0378">Hydrolase</keyword>
<dbReference type="GO" id="GO:0008270">
    <property type="term" value="F:zinc ion binding"/>
    <property type="evidence" value="ECO:0007669"/>
    <property type="project" value="UniProtKB-UniRule"/>
</dbReference>
<feature type="binding site" evidence="7">
    <location>
        <position position="314"/>
    </location>
    <ligand>
        <name>N-formimidoyl-L-glutamate</name>
        <dbReference type="ChEBI" id="CHEBI:58928"/>
    </ligand>
</feature>
<comment type="cofactor">
    <cofactor evidence="7">
        <name>Zn(2+)</name>
        <dbReference type="ChEBI" id="CHEBI:29105"/>
    </cofactor>
    <cofactor evidence="7">
        <name>Fe(3+)</name>
        <dbReference type="ChEBI" id="CHEBI:29034"/>
    </cofactor>
    <text evidence="7">Binds 1 zinc or iron ion per subunit.</text>
</comment>
<comment type="similarity">
    <text evidence="7">Belongs to the metallo-dependent hydrolases superfamily. HutI family.</text>
</comment>
<dbReference type="NCBIfam" id="TIGR01224">
    <property type="entry name" value="hutI"/>
    <property type="match status" value="1"/>
</dbReference>
<gene>
    <name evidence="7" type="primary">hutI</name>
    <name evidence="9" type="ORF">DEU29_11140</name>
</gene>
<comment type="catalytic activity">
    <reaction evidence="7">
        <text>4-imidazolone-5-propanoate + H2O = N-formimidoyl-L-glutamate</text>
        <dbReference type="Rhea" id="RHEA:23660"/>
        <dbReference type="ChEBI" id="CHEBI:15377"/>
        <dbReference type="ChEBI" id="CHEBI:58928"/>
        <dbReference type="ChEBI" id="CHEBI:77893"/>
        <dbReference type="EC" id="3.5.2.7"/>
    </reaction>
</comment>
<dbReference type="AlphaFoldDB" id="A0A4R6P4Z5"/>
<dbReference type="PANTHER" id="PTHR42752:SF1">
    <property type="entry name" value="IMIDAZOLONEPROPIONASE-RELATED"/>
    <property type="match status" value="1"/>
</dbReference>
<feature type="binding site" evidence="7">
    <location>
        <position position="76"/>
    </location>
    <ligand>
        <name>4-imidazolone-5-propanoate</name>
        <dbReference type="ChEBI" id="CHEBI:77893"/>
    </ligand>
</feature>
<dbReference type="UniPathway" id="UPA00379">
    <property type="reaction ID" value="UER00551"/>
</dbReference>
<evidence type="ECO:0000259" key="8">
    <source>
        <dbReference type="Pfam" id="PF01979"/>
    </source>
</evidence>
<dbReference type="GO" id="GO:0050480">
    <property type="term" value="F:imidazolonepropionase activity"/>
    <property type="evidence" value="ECO:0007669"/>
    <property type="project" value="UniProtKB-UniRule"/>
</dbReference>
<evidence type="ECO:0000256" key="3">
    <source>
        <dbReference type="ARBA" id="ARBA00022801"/>
    </source>
</evidence>
<feature type="domain" description="Amidohydrolase-related" evidence="8">
    <location>
        <begin position="59"/>
        <end position="397"/>
    </location>
</feature>
<keyword evidence="7" id="KW-0963">Cytoplasm</keyword>
<dbReference type="GO" id="GO:0005506">
    <property type="term" value="F:iron ion binding"/>
    <property type="evidence" value="ECO:0007669"/>
    <property type="project" value="UniProtKB-UniRule"/>
</dbReference>
<dbReference type="GO" id="GO:0019557">
    <property type="term" value="P:L-histidine catabolic process to glutamate and formate"/>
    <property type="evidence" value="ECO:0007669"/>
    <property type="project" value="UniProtKB-UniPathway"/>
</dbReference>
<dbReference type="Gene3D" id="3.20.20.140">
    <property type="entry name" value="Metal-dependent hydrolases"/>
    <property type="match status" value="1"/>
</dbReference>
<feature type="binding site" evidence="7">
    <location>
        <position position="67"/>
    </location>
    <ligand>
        <name>Fe(3+)</name>
        <dbReference type="ChEBI" id="CHEBI:29034"/>
    </ligand>
</feature>
<dbReference type="GO" id="GO:0019556">
    <property type="term" value="P:L-histidine catabolic process to glutamate and formamide"/>
    <property type="evidence" value="ECO:0007669"/>
    <property type="project" value="UniProtKB-UniRule"/>
</dbReference>
<evidence type="ECO:0000256" key="4">
    <source>
        <dbReference type="ARBA" id="ARBA00022808"/>
    </source>
</evidence>
<keyword evidence="2 7" id="KW-0479">Metal-binding</keyword>
<keyword evidence="10" id="KW-1185">Reference proteome</keyword>
<keyword evidence="4 7" id="KW-0369">Histidine metabolism</keyword>
<dbReference type="InterPro" id="IPR011059">
    <property type="entry name" value="Metal-dep_hydrolase_composite"/>
</dbReference>
<evidence type="ECO:0000256" key="5">
    <source>
        <dbReference type="ARBA" id="ARBA00022833"/>
    </source>
</evidence>
<accession>A0A4R6P4Z5</accession>
<feature type="binding site" evidence="7">
    <location>
        <position position="139"/>
    </location>
    <ligand>
        <name>4-imidazolone-5-propanoate</name>
        <dbReference type="ChEBI" id="CHEBI:77893"/>
    </ligand>
</feature>
<proteinExistence type="inferred from homology"/>
<feature type="binding site" evidence="7">
    <location>
        <position position="312"/>
    </location>
    <ligand>
        <name>Fe(3+)</name>
        <dbReference type="ChEBI" id="CHEBI:29034"/>
    </ligand>
</feature>
<dbReference type="RefSeq" id="WP_133540018.1">
    <property type="nucleotide sequence ID" value="NZ_SNXI01000011.1"/>
</dbReference>
<feature type="binding site" evidence="7">
    <location>
        <position position="139"/>
    </location>
    <ligand>
        <name>N-formimidoyl-L-glutamate</name>
        <dbReference type="ChEBI" id="CHEBI:58928"/>
    </ligand>
</feature>
<dbReference type="SUPFAM" id="SSF51556">
    <property type="entry name" value="Metallo-dependent hydrolases"/>
    <property type="match status" value="1"/>
</dbReference>
<comment type="subcellular location">
    <subcellularLocation>
        <location evidence="7">Cytoplasm</location>
    </subcellularLocation>
</comment>
<feature type="binding site" evidence="7">
    <location>
        <position position="69"/>
    </location>
    <ligand>
        <name>Zn(2+)</name>
        <dbReference type="ChEBI" id="CHEBI:29105"/>
    </ligand>
</feature>
<protein>
    <recommendedName>
        <fullName evidence="1 7">Imidazolonepropionase</fullName>
        <ecNumber evidence="1 7">3.5.2.7</ecNumber>
    </recommendedName>
    <alternativeName>
        <fullName evidence="7">Imidazolone-5-propionate hydrolase</fullName>
    </alternativeName>
</protein>
<evidence type="ECO:0000313" key="9">
    <source>
        <dbReference type="EMBL" id="TDP32100.1"/>
    </source>
</evidence>
<evidence type="ECO:0000256" key="1">
    <source>
        <dbReference type="ARBA" id="ARBA00012864"/>
    </source>
</evidence>
<dbReference type="Pfam" id="PF01979">
    <property type="entry name" value="Amidohydro_1"/>
    <property type="match status" value="1"/>
</dbReference>
<evidence type="ECO:0000256" key="2">
    <source>
        <dbReference type="ARBA" id="ARBA00022723"/>
    </source>
</evidence>
<name>A0A4R6P4Z5_9GAMM</name>
<dbReference type="InterPro" id="IPR032466">
    <property type="entry name" value="Metal_Hydrolase"/>
</dbReference>
<feature type="binding site" evidence="7">
    <location>
        <position position="240"/>
    </location>
    <ligand>
        <name>4-imidazolone-5-propanoate</name>
        <dbReference type="ChEBI" id="CHEBI:77893"/>
    </ligand>
</feature>
<comment type="function">
    <text evidence="7">Catalyzes the hydrolytic cleavage of the carbon-nitrogen bond in imidazolone-5-propanoate to yield N-formimidoyl-L-glutamate. It is the third step in the universal histidine degradation pathway.</text>
</comment>
<sequence>MQRIQNIVLATLSDNSDDYGIIEDGVVIIDGESIYWSGPAVEAPATPAATVIDGQGMCLTPALIDCHTHLVWAGSRADEFAQRLHGKSYAEIAEQGGGIASTVQATRAADFDELLRLASKRASALMQQGVGTIEVKSGYGLDLQNERKQLQVARALGEQLPINIKTTLLAAHALPPEYKNNADGYIELIINEILPTLAAEGLIDAVDAFCERIGFSLEQTERVFKAAKAHELPIKLHAEQITNQNGAALAARYHALSADHLEQLDENGVKAMAENGTVAVLLPGAFYFLRDDTVPPIKLLRQYGVPIALATDANPGSSPIHNLPLMLQMGATLFRLTPEECLRGVTVNAAKALGIEKEYGQIKAGMKAHLALWDIQNPAELTYQFGVNPLKTLWLNGVAHDREDTL</sequence>
<dbReference type="EMBL" id="SNXI01000011">
    <property type="protein sequence ID" value="TDP32100.1"/>
    <property type="molecule type" value="Genomic_DNA"/>
</dbReference>
<keyword evidence="5 7" id="KW-0862">Zinc</keyword>
<evidence type="ECO:0000313" key="10">
    <source>
        <dbReference type="Proteomes" id="UP000295531"/>
    </source>
</evidence>
<dbReference type="InterPro" id="IPR006680">
    <property type="entry name" value="Amidohydro-rel"/>
</dbReference>
<dbReference type="GO" id="GO:0005737">
    <property type="term" value="C:cytoplasm"/>
    <property type="evidence" value="ECO:0007669"/>
    <property type="project" value="UniProtKB-SubCell"/>
</dbReference>
<feature type="binding site" evidence="7">
    <location>
        <position position="317"/>
    </location>
    <ligand>
        <name>4-imidazolone-5-propanoate</name>
        <dbReference type="ChEBI" id="CHEBI:77893"/>
    </ligand>
</feature>
<feature type="binding site" evidence="7">
    <location>
        <position position="316"/>
    </location>
    <ligand>
        <name>N-formimidoyl-L-glutamate</name>
        <dbReference type="ChEBI" id="CHEBI:58928"/>
    </ligand>
</feature>